<dbReference type="STRING" id="1860102.ACCAA_620016"/>
<keyword evidence="1" id="KW-0472">Membrane</keyword>
<keyword evidence="1" id="KW-0812">Transmembrane</keyword>
<keyword evidence="1" id="KW-1133">Transmembrane helix</keyword>
<sequence length="50" mass="5257">MADAADLLPREMAFLLLPAVLTLAIGVYPLPLLELLRPSAEAWVAGLAGL</sequence>
<evidence type="ECO:0008006" key="4">
    <source>
        <dbReference type="Google" id="ProtNLM"/>
    </source>
</evidence>
<gene>
    <name evidence="2" type="ORF">ACCAA_620016</name>
</gene>
<dbReference type="EMBL" id="FLQX01000141">
    <property type="protein sequence ID" value="SBT08744.1"/>
    <property type="molecule type" value="Genomic_DNA"/>
</dbReference>
<evidence type="ECO:0000256" key="1">
    <source>
        <dbReference type="SAM" id="Phobius"/>
    </source>
</evidence>
<evidence type="ECO:0000313" key="3">
    <source>
        <dbReference type="Proteomes" id="UP000199169"/>
    </source>
</evidence>
<proteinExistence type="predicted"/>
<accession>A0A1A8XUL3</accession>
<evidence type="ECO:0000313" key="2">
    <source>
        <dbReference type="EMBL" id="SBT08744.1"/>
    </source>
</evidence>
<protein>
    <recommendedName>
        <fullName evidence="4">NADH-quinone oxidoreductase subunit M</fullName>
    </recommendedName>
</protein>
<keyword evidence="3" id="KW-1185">Reference proteome</keyword>
<dbReference type="AlphaFoldDB" id="A0A1A8XUL3"/>
<feature type="transmembrane region" description="Helical" evidence="1">
    <location>
        <begin position="12"/>
        <end position="30"/>
    </location>
</feature>
<reference evidence="2 3" key="1">
    <citation type="submission" date="2016-06" db="EMBL/GenBank/DDBJ databases">
        <authorList>
            <person name="Kjaerup R.B."/>
            <person name="Dalgaard T.S."/>
            <person name="Juul-Madsen H.R."/>
        </authorList>
    </citation>
    <scope>NUCLEOTIDE SEQUENCE [LARGE SCALE GENOMIC DNA]</scope>
    <source>
        <strain evidence="2">3</strain>
    </source>
</reference>
<dbReference type="Proteomes" id="UP000199169">
    <property type="component" value="Unassembled WGS sequence"/>
</dbReference>
<name>A0A1A8XUL3_9PROT</name>
<organism evidence="2 3">
    <name type="scientific">Candidatus Accumulibacter aalborgensis</name>
    <dbReference type="NCBI Taxonomy" id="1860102"/>
    <lineage>
        <taxon>Bacteria</taxon>
        <taxon>Pseudomonadati</taxon>
        <taxon>Pseudomonadota</taxon>
        <taxon>Betaproteobacteria</taxon>
        <taxon>Candidatus Accumulibacter</taxon>
    </lineage>
</organism>